<dbReference type="InterPro" id="IPR001638">
    <property type="entry name" value="Solute-binding_3/MltF_N"/>
</dbReference>
<evidence type="ECO:0000313" key="6">
    <source>
        <dbReference type="EMBL" id="MBR0665176.1"/>
    </source>
</evidence>
<dbReference type="PROSITE" id="PS51257">
    <property type="entry name" value="PROKAR_LIPOPROTEIN"/>
    <property type="match status" value="1"/>
</dbReference>
<evidence type="ECO:0000256" key="1">
    <source>
        <dbReference type="ARBA" id="ARBA00010333"/>
    </source>
</evidence>
<protein>
    <submittedName>
        <fullName evidence="6">Amino acid ABC transporter substrate-binding protein</fullName>
    </submittedName>
</protein>
<reference evidence="7" key="1">
    <citation type="journal article" date="2021" name="Syst. Appl. Microbiol.">
        <title>Roseomonas hellenica sp. nov., isolated from roots of wild-growing Alkanna tinctoria.</title>
        <authorList>
            <person name="Rat A."/>
            <person name="Naranjo H.D."/>
            <person name="Lebbe L."/>
            <person name="Cnockaert M."/>
            <person name="Krigas N."/>
            <person name="Grigoriadou K."/>
            <person name="Maloupa E."/>
            <person name="Willems A."/>
        </authorList>
    </citation>
    <scope>NUCLEOTIDE SEQUENCE [LARGE SCALE GENOMIC DNA]</scope>
    <source>
        <strain evidence="7">LMG 31523</strain>
    </source>
</reference>
<name>A0ABS5EY18_9PROT</name>
<dbReference type="RefSeq" id="WP_211852847.1">
    <property type="nucleotide sequence ID" value="NZ_JAAGBB010000013.1"/>
</dbReference>
<evidence type="ECO:0000256" key="2">
    <source>
        <dbReference type="ARBA" id="ARBA00022448"/>
    </source>
</evidence>
<dbReference type="InterPro" id="IPR051455">
    <property type="entry name" value="Bact_solute-bind_prot3"/>
</dbReference>
<dbReference type="PANTHER" id="PTHR30085">
    <property type="entry name" value="AMINO ACID ABC TRANSPORTER PERMEASE"/>
    <property type="match status" value="1"/>
</dbReference>
<evidence type="ECO:0000259" key="5">
    <source>
        <dbReference type="SMART" id="SM00062"/>
    </source>
</evidence>
<feature type="chain" id="PRO_5046544002" evidence="4">
    <location>
        <begin position="27"/>
        <end position="346"/>
    </location>
</feature>
<comment type="caution">
    <text evidence="6">The sequence shown here is derived from an EMBL/GenBank/DDBJ whole genome shotgun (WGS) entry which is preliminary data.</text>
</comment>
<proteinExistence type="inferred from homology"/>
<keyword evidence="7" id="KW-1185">Reference proteome</keyword>
<accession>A0ABS5EY18</accession>
<comment type="similarity">
    <text evidence="1">Belongs to the bacterial solute-binding protein 3 family.</text>
</comment>
<evidence type="ECO:0000256" key="4">
    <source>
        <dbReference type="SAM" id="SignalP"/>
    </source>
</evidence>
<dbReference type="PANTHER" id="PTHR30085:SF7">
    <property type="entry name" value="AMINO-ACID ABC TRANSPORTER-BINDING PROTEIN YHDW-RELATED"/>
    <property type="match status" value="1"/>
</dbReference>
<dbReference type="SMART" id="SM00062">
    <property type="entry name" value="PBPb"/>
    <property type="match status" value="1"/>
</dbReference>
<sequence>MRLAFRRSWRPLLAALGLLACSLAPAEAGPVLDRIRRDGILRCGVGGSLAGFSLPDSRGVWHGIDVDYCRALATAILGDPDKVRYTVLSLSTRFTALQAGEVDVLARDSVMTFSRDVSLGIVFVGVNFYTGTGVMVRRASGVERMEQLDGATICGSQGGSNMPEVADYLRARGKAFRPLFFNRLAESLDAFLAGRCDAVTAGASDLAAVVSVQVPNPRDFQVLPEVISRDPYGPAIARGDMELFSIARWTLWALFEAEERGVTAANAREVARTATDPAVRRLLGAEDDLGSMLGLPRDWVVRVVSAVGNYGEVYDRNFGPTTAINLPRGQNNVVSNGGLHYGPPFR</sequence>
<evidence type="ECO:0000256" key="3">
    <source>
        <dbReference type="ARBA" id="ARBA00022729"/>
    </source>
</evidence>
<evidence type="ECO:0000313" key="7">
    <source>
        <dbReference type="Proteomes" id="UP001196870"/>
    </source>
</evidence>
<dbReference type="Proteomes" id="UP001196870">
    <property type="component" value="Unassembled WGS sequence"/>
</dbReference>
<gene>
    <name evidence="6" type="ORF">GXW71_12500</name>
</gene>
<keyword evidence="2" id="KW-0813">Transport</keyword>
<feature type="signal peptide" evidence="4">
    <location>
        <begin position="1"/>
        <end position="26"/>
    </location>
</feature>
<dbReference type="EMBL" id="JAAGBB010000013">
    <property type="protein sequence ID" value="MBR0665176.1"/>
    <property type="molecule type" value="Genomic_DNA"/>
</dbReference>
<feature type="domain" description="Solute-binding protein family 3/N-terminal" evidence="5">
    <location>
        <begin position="40"/>
        <end position="286"/>
    </location>
</feature>
<dbReference type="Gene3D" id="3.40.190.10">
    <property type="entry name" value="Periplasmic binding protein-like II"/>
    <property type="match status" value="2"/>
</dbReference>
<organism evidence="6 7">
    <name type="scientific">Plastoroseomonas hellenica</name>
    <dbReference type="NCBI Taxonomy" id="2687306"/>
    <lineage>
        <taxon>Bacteria</taxon>
        <taxon>Pseudomonadati</taxon>
        <taxon>Pseudomonadota</taxon>
        <taxon>Alphaproteobacteria</taxon>
        <taxon>Acetobacterales</taxon>
        <taxon>Acetobacteraceae</taxon>
        <taxon>Plastoroseomonas</taxon>
    </lineage>
</organism>
<keyword evidence="3 4" id="KW-0732">Signal</keyword>
<dbReference type="SUPFAM" id="SSF53850">
    <property type="entry name" value="Periplasmic binding protein-like II"/>
    <property type="match status" value="1"/>
</dbReference>
<dbReference type="Pfam" id="PF00497">
    <property type="entry name" value="SBP_bac_3"/>
    <property type="match status" value="1"/>
</dbReference>
<dbReference type="CDD" id="cd13692">
    <property type="entry name" value="PBP2_BztA"/>
    <property type="match status" value="1"/>
</dbReference>